<gene>
    <name evidence="1" type="primary">PSF2</name>
    <name evidence="1" type="ORF">H2198_010424</name>
</gene>
<proteinExistence type="predicted"/>
<dbReference type="EMBL" id="JAPDRQ010000362">
    <property type="protein sequence ID" value="KAJ9650272.1"/>
    <property type="molecule type" value="Genomic_DNA"/>
</dbReference>
<accession>A0ACC2ZRR6</accession>
<evidence type="ECO:0000313" key="2">
    <source>
        <dbReference type="Proteomes" id="UP001172386"/>
    </source>
</evidence>
<organism evidence="1 2">
    <name type="scientific">Neophaeococcomyces mojaviensis</name>
    <dbReference type="NCBI Taxonomy" id="3383035"/>
    <lineage>
        <taxon>Eukaryota</taxon>
        <taxon>Fungi</taxon>
        <taxon>Dikarya</taxon>
        <taxon>Ascomycota</taxon>
        <taxon>Pezizomycotina</taxon>
        <taxon>Eurotiomycetes</taxon>
        <taxon>Chaetothyriomycetidae</taxon>
        <taxon>Chaetothyriales</taxon>
        <taxon>Chaetothyriales incertae sedis</taxon>
        <taxon>Neophaeococcomyces</taxon>
    </lineage>
</organism>
<sequence length="277" mass="30545">MAFPHRPGLLPAEVAFLCEMELVTIIPRQRLDRLDLLGGPTNALIPPQRATLPLWLALLLKRQRRINVLPPPWLDPENLREILELETTHFGESFTPAPALPALDVDPLQARREKSRSGLTSGVGGVVAPRLTDAEGRSLYLSPPFVASCTADAAPNALPYHYLEFSQLLLDAAPDDLQQPDTISNLLRDIREVRQAKMRRGYEAITDGSEGVNLDGVGAMEVSESRGFITDVMGGLRMIGASREAARREREQEERESGARRGAGRAYDGDEEDEDMS</sequence>
<reference evidence="1" key="1">
    <citation type="submission" date="2022-10" db="EMBL/GenBank/DDBJ databases">
        <title>Culturing micro-colonial fungi from biological soil crusts in the Mojave desert and describing Neophaeococcomyces mojavensis, and introducing the new genera and species Taxawa tesnikishii.</title>
        <authorList>
            <person name="Kurbessoian T."/>
            <person name="Stajich J.E."/>
        </authorList>
    </citation>
    <scope>NUCLEOTIDE SEQUENCE</scope>
    <source>
        <strain evidence="1">JES_112</strain>
    </source>
</reference>
<dbReference type="Proteomes" id="UP001172386">
    <property type="component" value="Unassembled WGS sequence"/>
</dbReference>
<evidence type="ECO:0000313" key="1">
    <source>
        <dbReference type="EMBL" id="KAJ9650272.1"/>
    </source>
</evidence>
<keyword evidence="2" id="KW-1185">Reference proteome</keyword>
<name>A0ACC2ZRR6_9EURO</name>
<protein>
    <submittedName>
        <fullName evidence="1">DNA replication protein psf2</fullName>
    </submittedName>
</protein>
<comment type="caution">
    <text evidence="1">The sequence shown here is derived from an EMBL/GenBank/DDBJ whole genome shotgun (WGS) entry which is preliminary data.</text>
</comment>